<feature type="domain" description="Heterokaryon incompatibility" evidence="1">
    <location>
        <begin position="71"/>
        <end position="194"/>
    </location>
</feature>
<dbReference type="PANTHER" id="PTHR24148">
    <property type="entry name" value="ANKYRIN REPEAT DOMAIN-CONTAINING PROTEIN 39 HOMOLOG-RELATED"/>
    <property type="match status" value="1"/>
</dbReference>
<dbReference type="Pfam" id="PF06985">
    <property type="entry name" value="HET"/>
    <property type="match status" value="1"/>
</dbReference>
<dbReference type="PANTHER" id="PTHR24148:SF73">
    <property type="entry name" value="HET DOMAIN PROTEIN (AFU_ORTHOLOGUE AFUA_8G01020)"/>
    <property type="match status" value="1"/>
</dbReference>
<dbReference type="Proteomes" id="UP000293195">
    <property type="component" value="Unassembled WGS sequence"/>
</dbReference>
<protein>
    <recommendedName>
        <fullName evidence="1">Heterokaryon incompatibility domain-containing protein</fullName>
    </recommendedName>
</protein>
<evidence type="ECO:0000313" key="3">
    <source>
        <dbReference type="Proteomes" id="UP000293195"/>
    </source>
</evidence>
<dbReference type="InterPro" id="IPR010730">
    <property type="entry name" value="HET"/>
</dbReference>
<evidence type="ECO:0000313" key="2">
    <source>
        <dbReference type="EMBL" id="RYO00154.1"/>
    </source>
</evidence>
<dbReference type="EMBL" id="PDXF01000020">
    <property type="protein sequence ID" value="RYO00154.1"/>
    <property type="molecule type" value="Genomic_DNA"/>
</dbReference>
<reference evidence="3" key="1">
    <citation type="journal article" date="2019" name="bioRxiv">
        <title>Genomics, evolutionary history and diagnostics of the Alternaria alternata species group including apple and Asian pear pathotypes.</title>
        <authorList>
            <person name="Armitage A.D."/>
            <person name="Cockerton H.M."/>
            <person name="Sreenivasaprasad S."/>
            <person name="Woodhall J.W."/>
            <person name="Lane C.R."/>
            <person name="Harrison R.J."/>
            <person name="Clarkson J.P."/>
        </authorList>
    </citation>
    <scope>NUCLEOTIDE SEQUENCE [LARGE SCALE GENOMIC DNA]</scope>
    <source>
        <strain evidence="3">FERA 635</strain>
    </source>
</reference>
<evidence type="ECO:0000259" key="1">
    <source>
        <dbReference type="Pfam" id="PF06985"/>
    </source>
</evidence>
<keyword evidence="3" id="KW-1185">Reference proteome</keyword>
<dbReference type="InterPro" id="IPR052895">
    <property type="entry name" value="HetReg/Transcr_Mod"/>
</dbReference>
<name>A0ABY0GCA2_9PLEO</name>
<comment type="caution">
    <text evidence="2">The sequence shown here is derived from an EMBL/GenBank/DDBJ whole genome shotgun (WGS) entry which is preliminary data.</text>
</comment>
<sequence length="527" mass="60408">MDSEADYDASPLLDGQIRLSAHDINPKNRPFRYSPLDLSRRSIRLLDIHRGLSSSGHVRCELIEAAVGYGYTCLSYVWGQPDKGYPVVINDRIAFVRKNLWHFLQHARKKRLGWLWIDAMCIDQKNLAERMHQVQQMGEVYSRASGVISWLGTSPDIVSLLHGISTGSSMDDYQTAMEAFYAHEYWTRAWVTQEVASAGNITLMAGGEELAIGRFPAHISFTQEPYHLARVALFMRQAGNWFNNKSLIWILDMMCAQECEIPHDRIFSLLALCGEGRDLRVNYQASLEEIVWRTCNCCAFCFCSLQIVSHALLSHKNRFWRLDQSTSVSSEILRMRHGEVRTEDIYQREHYIFFANPGPCDISRFIRINEAFLEEKQRTPYTRSYFIPISWICAKYAGGPVKWFLAFCVCPDQAGLDYYHLPAKFSIPADGDAESKLFDTALKSEIRHWPEDLKMIYEKPNVGTIRLSLAFWIELAKSPEWTASGFTGYCHLAKEERSGLKLSTPRKRGSKKVHIHNPIVEKLLGVS</sequence>
<gene>
    <name evidence="2" type="ORF">AA0119_g6281</name>
</gene>
<accession>A0ABY0GCA2</accession>
<organism evidence="2 3">
    <name type="scientific">Alternaria tenuissima</name>
    <dbReference type="NCBI Taxonomy" id="119927"/>
    <lineage>
        <taxon>Eukaryota</taxon>
        <taxon>Fungi</taxon>
        <taxon>Dikarya</taxon>
        <taxon>Ascomycota</taxon>
        <taxon>Pezizomycotina</taxon>
        <taxon>Dothideomycetes</taxon>
        <taxon>Pleosporomycetidae</taxon>
        <taxon>Pleosporales</taxon>
        <taxon>Pleosporineae</taxon>
        <taxon>Pleosporaceae</taxon>
        <taxon>Alternaria</taxon>
        <taxon>Alternaria sect. Alternaria</taxon>
        <taxon>Alternaria alternata complex</taxon>
    </lineage>
</organism>
<proteinExistence type="predicted"/>